<feature type="compositionally biased region" description="Pro residues" evidence="1">
    <location>
        <begin position="45"/>
        <end position="66"/>
    </location>
</feature>
<feature type="region of interest" description="Disordered" evidence="1">
    <location>
        <begin position="1"/>
        <end position="77"/>
    </location>
</feature>
<sequence length="239" mass="26314">MTMSNSQYPNTWPSNVHGAQARYPPHTPPPQPRGPAPGQMRPQPDLAPPPMLHPPPVLHPPPPTTTPYPSQQQIARTEAQRAELLQCEKERTRQYQLALEKERVQVLGQMVQALLPRPGQWTPPGTSPRPAVIQGNTVPTSMGAPLQTANTTPGSVTQPPYMVLTKEGWPSTFHHHKMHTHETAKAHKRPRLKRANSTVSRLATSSQEVAGPEEQSESSNLVSAPEQLQDTGAQNTDRE</sequence>
<evidence type="ECO:0000313" key="2">
    <source>
        <dbReference type="EMBL" id="KAH7304386.1"/>
    </source>
</evidence>
<gene>
    <name evidence="2" type="ORF">B0I35DRAFT_445169</name>
</gene>
<name>A0A8K0SHL1_9HYPO</name>
<dbReference type="Proteomes" id="UP000813444">
    <property type="component" value="Unassembled WGS sequence"/>
</dbReference>
<proteinExistence type="predicted"/>
<comment type="caution">
    <text evidence="2">The sequence shown here is derived from an EMBL/GenBank/DDBJ whole genome shotgun (WGS) entry which is preliminary data.</text>
</comment>
<feature type="compositionally biased region" description="Pro residues" evidence="1">
    <location>
        <begin position="25"/>
        <end position="35"/>
    </location>
</feature>
<feature type="compositionally biased region" description="Polar residues" evidence="1">
    <location>
        <begin position="195"/>
        <end position="208"/>
    </location>
</feature>
<dbReference type="EMBL" id="JAGPNK010000023">
    <property type="protein sequence ID" value="KAH7304386.1"/>
    <property type="molecule type" value="Genomic_DNA"/>
</dbReference>
<dbReference type="AlphaFoldDB" id="A0A8K0SHL1"/>
<accession>A0A8K0SHL1</accession>
<reference evidence="2" key="1">
    <citation type="journal article" date="2021" name="Nat. Commun.">
        <title>Genetic determinants of endophytism in the Arabidopsis root mycobiome.</title>
        <authorList>
            <person name="Mesny F."/>
            <person name="Miyauchi S."/>
            <person name="Thiergart T."/>
            <person name="Pickel B."/>
            <person name="Atanasova L."/>
            <person name="Karlsson M."/>
            <person name="Huettel B."/>
            <person name="Barry K.W."/>
            <person name="Haridas S."/>
            <person name="Chen C."/>
            <person name="Bauer D."/>
            <person name="Andreopoulos W."/>
            <person name="Pangilinan J."/>
            <person name="LaButti K."/>
            <person name="Riley R."/>
            <person name="Lipzen A."/>
            <person name="Clum A."/>
            <person name="Drula E."/>
            <person name="Henrissat B."/>
            <person name="Kohler A."/>
            <person name="Grigoriev I.V."/>
            <person name="Martin F.M."/>
            <person name="Hacquard S."/>
        </authorList>
    </citation>
    <scope>NUCLEOTIDE SEQUENCE</scope>
    <source>
        <strain evidence="2">MPI-CAGE-CH-0235</strain>
    </source>
</reference>
<evidence type="ECO:0000256" key="1">
    <source>
        <dbReference type="SAM" id="MobiDB-lite"/>
    </source>
</evidence>
<feature type="region of interest" description="Disordered" evidence="1">
    <location>
        <begin position="176"/>
        <end position="239"/>
    </location>
</feature>
<keyword evidence="3" id="KW-1185">Reference proteome</keyword>
<evidence type="ECO:0000313" key="3">
    <source>
        <dbReference type="Proteomes" id="UP000813444"/>
    </source>
</evidence>
<organism evidence="2 3">
    <name type="scientific">Stachybotrys elegans</name>
    <dbReference type="NCBI Taxonomy" id="80388"/>
    <lineage>
        <taxon>Eukaryota</taxon>
        <taxon>Fungi</taxon>
        <taxon>Dikarya</taxon>
        <taxon>Ascomycota</taxon>
        <taxon>Pezizomycotina</taxon>
        <taxon>Sordariomycetes</taxon>
        <taxon>Hypocreomycetidae</taxon>
        <taxon>Hypocreales</taxon>
        <taxon>Stachybotryaceae</taxon>
        <taxon>Stachybotrys</taxon>
    </lineage>
</organism>
<feature type="compositionally biased region" description="Polar residues" evidence="1">
    <location>
        <begin position="1"/>
        <end position="14"/>
    </location>
</feature>
<protein>
    <submittedName>
        <fullName evidence="2">Uncharacterized protein</fullName>
    </submittedName>
</protein>
<feature type="compositionally biased region" description="Polar residues" evidence="1">
    <location>
        <begin position="217"/>
        <end position="239"/>
    </location>
</feature>